<evidence type="ECO:0000256" key="1">
    <source>
        <dbReference type="SAM" id="MobiDB-lite"/>
    </source>
</evidence>
<feature type="region of interest" description="Disordered" evidence="1">
    <location>
        <begin position="1"/>
        <end position="40"/>
    </location>
</feature>
<gene>
    <name evidence="2" type="ORF">A1O5_02869</name>
</gene>
<dbReference type="AlphaFoldDB" id="W9X2Z5"/>
<dbReference type="HOGENOM" id="CLU_912265_0_0_1"/>
<evidence type="ECO:0000313" key="2">
    <source>
        <dbReference type="EMBL" id="EXJ74573.1"/>
    </source>
</evidence>
<reference evidence="2 3" key="1">
    <citation type="submission" date="2013-03" db="EMBL/GenBank/DDBJ databases">
        <title>The Genome Sequence of Cladophialophora psammophila CBS 110553.</title>
        <authorList>
            <consortium name="The Broad Institute Genomics Platform"/>
            <person name="Cuomo C."/>
            <person name="de Hoog S."/>
            <person name="Gorbushina A."/>
            <person name="Walker B."/>
            <person name="Young S.K."/>
            <person name="Zeng Q."/>
            <person name="Gargeya S."/>
            <person name="Fitzgerald M."/>
            <person name="Haas B."/>
            <person name="Abouelleil A."/>
            <person name="Allen A.W."/>
            <person name="Alvarado L."/>
            <person name="Arachchi H.M."/>
            <person name="Berlin A.M."/>
            <person name="Chapman S.B."/>
            <person name="Gainer-Dewar J."/>
            <person name="Goldberg J."/>
            <person name="Griggs A."/>
            <person name="Gujja S."/>
            <person name="Hansen M."/>
            <person name="Howarth C."/>
            <person name="Imamovic A."/>
            <person name="Ireland A."/>
            <person name="Larimer J."/>
            <person name="McCowan C."/>
            <person name="Murphy C."/>
            <person name="Pearson M."/>
            <person name="Poon T.W."/>
            <person name="Priest M."/>
            <person name="Roberts A."/>
            <person name="Saif S."/>
            <person name="Shea T."/>
            <person name="Sisk P."/>
            <person name="Sykes S."/>
            <person name="Wortman J."/>
            <person name="Nusbaum C."/>
            <person name="Birren B."/>
        </authorList>
    </citation>
    <scope>NUCLEOTIDE SEQUENCE [LARGE SCALE GENOMIC DNA]</scope>
    <source>
        <strain evidence="2 3">CBS 110553</strain>
    </source>
</reference>
<evidence type="ECO:0000313" key="3">
    <source>
        <dbReference type="Proteomes" id="UP000019471"/>
    </source>
</evidence>
<name>W9X2Z5_9EURO</name>
<comment type="caution">
    <text evidence="2">The sequence shown here is derived from an EMBL/GenBank/DDBJ whole genome shotgun (WGS) entry which is preliminary data.</text>
</comment>
<dbReference type="RefSeq" id="XP_007741673.1">
    <property type="nucleotide sequence ID" value="XM_007743483.1"/>
</dbReference>
<proteinExistence type="predicted"/>
<organism evidence="2 3">
    <name type="scientific">Cladophialophora psammophila CBS 110553</name>
    <dbReference type="NCBI Taxonomy" id="1182543"/>
    <lineage>
        <taxon>Eukaryota</taxon>
        <taxon>Fungi</taxon>
        <taxon>Dikarya</taxon>
        <taxon>Ascomycota</taxon>
        <taxon>Pezizomycotina</taxon>
        <taxon>Eurotiomycetes</taxon>
        <taxon>Chaetothyriomycetidae</taxon>
        <taxon>Chaetothyriales</taxon>
        <taxon>Herpotrichiellaceae</taxon>
        <taxon>Cladophialophora</taxon>
    </lineage>
</organism>
<feature type="compositionally biased region" description="Acidic residues" evidence="1">
    <location>
        <begin position="206"/>
        <end position="232"/>
    </location>
</feature>
<feature type="compositionally biased region" description="Gly residues" evidence="1">
    <location>
        <begin position="26"/>
        <end position="36"/>
    </location>
</feature>
<accession>W9X2Z5</accession>
<dbReference type="GeneID" id="19187600"/>
<keyword evidence="3" id="KW-1185">Reference proteome</keyword>
<sequence length="260" mass="28370">MGEMDGPEFYPDPVTGLPNGPRWGRRGNGGGRGIGPGRNTNETINSAWAVGNDSDFEVWNNGRLVASGGDRLTHGGGRRGGEHLYFDDDFSDDFDDFGGGPFERESRRGPGSNPFGGRSPRGRGQLPPGMEFVPPWLFDDFDEDDFHDFEITASFGGMPLGRRERGPRRGGREGIRITRQGGAMVVDNQFGSPPHRGPGRSGLDIMPDEDYNADDYDGGDDDHDGNEEDEEAMGGSSGGRFQDRVYRTRNGGTLRIHSGW</sequence>
<protein>
    <submittedName>
        <fullName evidence="2">Uncharacterized protein</fullName>
    </submittedName>
</protein>
<feature type="region of interest" description="Disordered" evidence="1">
    <location>
        <begin position="95"/>
        <end position="127"/>
    </location>
</feature>
<dbReference type="Proteomes" id="UP000019471">
    <property type="component" value="Unassembled WGS sequence"/>
</dbReference>
<dbReference type="OrthoDB" id="4161765at2759"/>
<feature type="region of interest" description="Disordered" evidence="1">
    <location>
        <begin position="185"/>
        <end position="246"/>
    </location>
</feature>
<dbReference type="EMBL" id="AMGX01000003">
    <property type="protein sequence ID" value="EXJ74573.1"/>
    <property type="molecule type" value="Genomic_DNA"/>
</dbReference>